<feature type="chain" id="PRO_5014688732" evidence="1">
    <location>
        <begin position="17"/>
        <end position="90"/>
    </location>
</feature>
<name>A0A2M3ZWJ4_9DIPT</name>
<protein>
    <submittedName>
        <fullName evidence="2">Putative secreted peptide</fullName>
    </submittedName>
</protein>
<dbReference type="AlphaFoldDB" id="A0A2M3ZWJ4"/>
<keyword evidence="1" id="KW-0732">Signal</keyword>
<organism evidence="2">
    <name type="scientific">Anopheles braziliensis</name>
    <dbReference type="NCBI Taxonomy" id="58242"/>
    <lineage>
        <taxon>Eukaryota</taxon>
        <taxon>Metazoa</taxon>
        <taxon>Ecdysozoa</taxon>
        <taxon>Arthropoda</taxon>
        <taxon>Hexapoda</taxon>
        <taxon>Insecta</taxon>
        <taxon>Pterygota</taxon>
        <taxon>Neoptera</taxon>
        <taxon>Endopterygota</taxon>
        <taxon>Diptera</taxon>
        <taxon>Nematocera</taxon>
        <taxon>Culicoidea</taxon>
        <taxon>Culicidae</taxon>
        <taxon>Anophelinae</taxon>
        <taxon>Anopheles</taxon>
    </lineage>
</organism>
<reference evidence="2" key="1">
    <citation type="submission" date="2018-01" db="EMBL/GenBank/DDBJ databases">
        <title>An insight into the sialome of Amazonian anophelines.</title>
        <authorList>
            <person name="Ribeiro J.M."/>
            <person name="Scarpassa V."/>
            <person name="Calvo E."/>
        </authorList>
    </citation>
    <scope>NUCLEOTIDE SEQUENCE</scope>
    <source>
        <tissue evidence="2">Salivary glands</tissue>
    </source>
</reference>
<accession>A0A2M3ZWJ4</accession>
<dbReference type="EMBL" id="GGFM01012140">
    <property type="protein sequence ID" value="MBW32891.1"/>
    <property type="molecule type" value="Transcribed_RNA"/>
</dbReference>
<evidence type="ECO:0000256" key="1">
    <source>
        <dbReference type="SAM" id="SignalP"/>
    </source>
</evidence>
<proteinExistence type="predicted"/>
<evidence type="ECO:0000313" key="2">
    <source>
        <dbReference type="EMBL" id="MBW32891.1"/>
    </source>
</evidence>
<feature type="signal peptide" evidence="1">
    <location>
        <begin position="1"/>
        <end position="16"/>
    </location>
</feature>
<sequence>MPLCFLLPLLLDRLDAWMFEDHHRAHQHKPTGAQTKCMPKGLKNVSLSLGDPACIYPLFASRISGHDDPVHSQSVSQSGEFWERVTAAAA</sequence>